<dbReference type="InterPro" id="IPR057451">
    <property type="entry name" value="BRWD/PHIP_AD"/>
</dbReference>
<dbReference type="InterPro" id="IPR052060">
    <property type="entry name" value="Bromo_WD_repeat"/>
</dbReference>
<organism evidence="5 6">
    <name type="scientific">Monoraphidium neglectum</name>
    <dbReference type="NCBI Taxonomy" id="145388"/>
    <lineage>
        <taxon>Eukaryota</taxon>
        <taxon>Viridiplantae</taxon>
        <taxon>Chlorophyta</taxon>
        <taxon>core chlorophytes</taxon>
        <taxon>Chlorophyceae</taxon>
        <taxon>CS clade</taxon>
        <taxon>Sphaeropleales</taxon>
        <taxon>Selenastraceae</taxon>
        <taxon>Monoraphidium</taxon>
    </lineage>
</organism>
<dbReference type="InterPro" id="IPR036427">
    <property type="entry name" value="Bromodomain-like_sf"/>
</dbReference>
<feature type="compositionally biased region" description="Acidic residues" evidence="3">
    <location>
        <begin position="52"/>
        <end position="75"/>
    </location>
</feature>
<dbReference type="STRING" id="145388.A0A0D2KIM5"/>
<reference evidence="5 6" key="1">
    <citation type="journal article" date="2013" name="BMC Genomics">
        <title>Reconstruction of the lipid metabolism for the microalga Monoraphidium neglectum from its genome sequence reveals characteristics suitable for biofuel production.</title>
        <authorList>
            <person name="Bogen C."/>
            <person name="Al-Dilaimi A."/>
            <person name="Albersmeier A."/>
            <person name="Wichmann J."/>
            <person name="Grundmann M."/>
            <person name="Rupp O."/>
            <person name="Lauersen K.J."/>
            <person name="Blifernez-Klassen O."/>
            <person name="Kalinowski J."/>
            <person name="Goesmann A."/>
            <person name="Mussgnug J.H."/>
            <person name="Kruse O."/>
        </authorList>
    </citation>
    <scope>NUCLEOTIDE SEQUENCE [LARGE SCALE GENOMIC DNA]</scope>
    <source>
        <strain evidence="5 6">SAG 48.87</strain>
    </source>
</reference>
<accession>A0A0D2KIM5</accession>
<dbReference type="SUPFAM" id="SSF47370">
    <property type="entry name" value="Bromodomain"/>
    <property type="match status" value="1"/>
</dbReference>
<dbReference type="GO" id="GO:0007010">
    <property type="term" value="P:cytoskeleton organization"/>
    <property type="evidence" value="ECO:0007669"/>
    <property type="project" value="TreeGrafter"/>
</dbReference>
<feature type="compositionally biased region" description="Low complexity" evidence="3">
    <location>
        <begin position="1"/>
        <end position="16"/>
    </location>
</feature>
<evidence type="ECO:0000313" key="5">
    <source>
        <dbReference type="EMBL" id="KIY95623.1"/>
    </source>
</evidence>
<feature type="non-terminal residue" evidence="5">
    <location>
        <position position="423"/>
    </location>
</feature>
<dbReference type="EMBL" id="KK103413">
    <property type="protein sequence ID" value="KIY95623.1"/>
    <property type="molecule type" value="Genomic_DNA"/>
</dbReference>
<dbReference type="GeneID" id="25729691"/>
<evidence type="ECO:0000256" key="3">
    <source>
        <dbReference type="SAM" id="MobiDB-lite"/>
    </source>
</evidence>
<dbReference type="GO" id="GO:0005634">
    <property type="term" value="C:nucleus"/>
    <property type="evidence" value="ECO:0007669"/>
    <property type="project" value="TreeGrafter"/>
</dbReference>
<evidence type="ECO:0000313" key="6">
    <source>
        <dbReference type="Proteomes" id="UP000054498"/>
    </source>
</evidence>
<dbReference type="AlphaFoldDB" id="A0A0D2KIM5"/>
<evidence type="ECO:0000256" key="2">
    <source>
        <dbReference type="PROSITE-ProRule" id="PRU00035"/>
    </source>
</evidence>
<dbReference type="Pfam" id="PF25313">
    <property type="entry name" value="BRWD_AD"/>
    <property type="match status" value="1"/>
</dbReference>
<feature type="domain" description="Bromo" evidence="4">
    <location>
        <begin position="383"/>
        <end position="423"/>
    </location>
</feature>
<dbReference type="PROSITE" id="PS50014">
    <property type="entry name" value="BROMODOMAIN_2"/>
    <property type="match status" value="1"/>
</dbReference>
<evidence type="ECO:0000256" key="1">
    <source>
        <dbReference type="ARBA" id="ARBA00023117"/>
    </source>
</evidence>
<evidence type="ECO:0000259" key="4">
    <source>
        <dbReference type="PROSITE" id="PS50014"/>
    </source>
</evidence>
<keyword evidence="6" id="KW-1185">Reference proteome</keyword>
<protein>
    <recommendedName>
        <fullName evidence="4">Bromo domain-containing protein</fullName>
    </recommendedName>
</protein>
<name>A0A0D2KIM5_9CHLO</name>
<feature type="compositionally biased region" description="Acidic residues" evidence="3">
    <location>
        <begin position="83"/>
        <end position="98"/>
    </location>
</feature>
<sequence length="423" mass="45320">MLDAIAHGRAAAAAALEEVEEAARAREQQQRRRRGERDRRRRGGGGAGSSDLDSEDVLDLVAAEEADEDLGEGSDADYSGSDEGSEDDEAEDGSDEDGSWASGGERQGVGDEVVYLPRGHEAHLEASNDKASARPWLELRQRAAAAGGALREAEPCRVMAISYGIDDGTTIASLVLQLSDPACPMADRLFLADAPPPGVPEYVILRSRYDASVSRAWAVGERVQSFMSEHTPGAAAAAGGASDAEAEAEGGQWWDALVVSDARGHLPPREPLDDPYGCGGLWERYRIRWILGGGGDDGAQQQQQQQQQQLDLEQDVSPWELYPPGTTTAGALAEEPSRLPPAAAPRLMAAVKGARRQARWRVFSGTPAAEDAWPDEAGRPRPYNREVALPLGLDIMQARLARGYYRSPESFKADAQLVAINAA</sequence>
<dbReference type="InterPro" id="IPR001487">
    <property type="entry name" value="Bromodomain"/>
</dbReference>
<feature type="region of interest" description="Disordered" evidence="3">
    <location>
        <begin position="1"/>
        <end position="107"/>
    </location>
</feature>
<dbReference type="RefSeq" id="XP_013894643.1">
    <property type="nucleotide sequence ID" value="XM_014039189.1"/>
</dbReference>
<dbReference type="Proteomes" id="UP000054498">
    <property type="component" value="Unassembled WGS sequence"/>
</dbReference>
<keyword evidence="1 2" id="KW-0103">Bromodomain</keyword>
<proteinExistence type="predicted"/>
<dbReference type="OrthoDB" id="538223at2759"/>
<gene>
    <name evidence="5" type="ORF">MNEG_12339</name>
</gene>
<dbReference type="GO" id="GO:0006357">
    <property type="term" value="P:regulation of transcription by RNA polymerase II"/>
    <property type="evidence" value="ECO:0007669"/>
    <property type="project" value="TreeGrafter"/>
</dbReference>
<feature type="compositionally biased region" description="Basic and acidic residues" evidence="3">
    <location>
        <begin position="21"/>
        <end position="38"/>
    </location>
</feature>
<dbReference type="PANTHER" id="PTHR16266">
    <property type="entry name" value="WD REPEAT DOMAIN 9"/>
    <property type="match status" value="1"/>
</dbReference>
<dbReference type="GO" id="GO:0008360">
    <property type="term" value="P:regulation of cell shape"/>
    <property type="evidence" value="ECO:0007669"/>
    <property type="project" value="TreeGrafter"/>
</dbReference>
<dbReference type="PANTHER" id="PTHR16266:SF17">
    <property type="entry name" value="BRWD3"/>
    <property type="match status" value="1"/>
</dbReference>
<dbReference type="KEGG" id="mng:MNEG_12339"/>
<dbReference type="Pfam" id="PF00439">
    <property type="entry name" value="Bromodomain"/>
    <property type="match status" value="1"/>
</dbReference>